<name>A0A662Z9F6_9GAMM</name>
<gene>
    <name evidence="3" type="ORF">SAMN04487865_100118</name>
</gene>
<proteinExistence type="predicted"/>
<evidence type="ECO:0000313" key="4">
    <source>
        <dbReference type="Proteomes" id="UP000243374"/>
    </source>
</evidence>
<dbReference type="AlphaFoldDB" id="A0A662Z9F6"/>
<evidence type="ECO:0000313" key="3">
    <source>
        <dbReference type="EMBL" id="SFJ72097.1"/>
    </source>
</evidence>
<organism evidence="3 4">
    <name type="scientific">Succinivibrio dextrinosolvens</name>
    <dbReference type="NCBI Taxonomy" id="83771"/>
    <lineage>
        <taxon>Bacteria</taxon>
        <taxon>Pseudomonadati</taxon>
        <taxon>Pseudomonadota</taxon>
        <taxon>Gammaproteobacteria</taxon>
        <taxon>Aeromonadales</taxon>
        <taxon>Succinivibrionaceae</taxon>
        <taxon>Succinivibrio</taxon>
    </lineage>
</organism>
<accession>A0A662Z9F6</accession>
<feature type="compositionally biased region" description="Basic and acidic residues" evidence="1">
    <location>
        <begin position="45"/>
        <end position="74"/>
    </location>
</feature>
<keyword evidence="2" id="KW-0472">Membrane</keyword>
<protein>
    <submittedName>
        <fullName evidence="3">Uncharacterized protein</fullName>
    </submittedName>
</protein>
<feature type="compositionally biased region" description="Low complexity" evidence="1">
    <location>
        <begin position="29"/>
        <end position="38"/>
    </location>
</feature>
<sequence>MKRFNFEDGIFELDSLLLCNIGPVGGATSGTPTTPTDPSNVQDPNKPKGTEKTKPAGKDDGVPDANNKPKEPKDPSNTTLKDPAKPTTPQNARDLLASMESAEKTIISITELMMAIIKMNRDRKDMEVKMMWSECQNICNNIQTQADNMRKDALRNLIIGVCCSAISIGAGGLSMFAAGNALKGVNKAADEFAKGGANAQANLDIALKQIDNTAKWWNGIADIAKGVGQMGGSFNDYFSKEKEAENKGLDALTEVFRTAMEEVKKNLDDARNSITSCQSNISELLQTNRQTLNKVMG</sequence>
<keyword evidence="2" id="KW-1133">Transmembrane helix</keyword>
<dbReference type="EMBL" id="FOSF01000001">
    <property type="protein sequence ID" value="SFJ72097.1"/>
    <property type="molecule type" value="Genomic_DNA"/>
</dbReference>
<evidence type="ECO:0000256" key="2">
    <source>
        <dbReference type="SAM" id="Phobius"/>
    </source>
</evidence>
<reference evidence="3 4" key="1">
    <citation type="submission" date="2016-10" db="EMBL/GenBank/DDBJ databases">
        <authorList>
            <person name="Varghese N."/>
            <person name="Submissions S."/>
        </authorList>
    </citation>
    <scope>NUCLEOTIDE SEQUENCE [LARGE SCALE GENOMIC DNA]</scope>
    <source>
        <strain evidence="3 4">22B</strain>
    </source>
</reference>
<dbReference type="Proteomes" id="UP000243374">
    <property type="component" value="Unassembled WGS sequence"/>
</dbReference>
<keyword evidence="2" id="KW-0812">Transmembrane</keyword>
<feature type="region of interest" description="Disordered" evidence="1">
    <location>
        <begin position="23"/>
        <end position="90"/>
    </location>
</feature>
<keyword evidence="4" id="KW-1185">Reference proteome</keyword>
<dbReference type="OrthoDB" id="7057987at2"/>
<feature type="transmembrane region" description="Helical" evidence="2">
    <location>
        <begin position="157"/>
        <end position="178"/>
    </location>
</feature>
<evidence type="ECO:0000256" key="1">
    <source>
        <dbReference type="SAM" id="MobiDB-lite"/>
    </source>
</evidence>
<dbReference type="RefSeq" id="WP_074837800.1">
    <property type="nucleotide sequence ID" value="NZ_CP047056.1"/>
</dbReference>